<sequence length="74" mass="8353">MTATLPGYSVRLFFTIGDDIEAFRRVFVVHQLHDILTIRGQWQIVLVAGQLYDAAIHARGQHAFIFQAGIDNDP</sequence>
<name>A0A4U9TGJ6_SERFO</name>
<accession>A0A4U9TGJ6</accession>
<reference evidence="1" key="1">
    <citation type="submission" date="2019-05" db="EMBL/GenBank/DDBJ databases">
        <authorList>
            <consortium name="Pathogen Informatics"/>
        </authorList>
    </citation>
    <scope>NUCLEOTIDE SEQUENCE [LARGE SCALE GENOMIC DNA]</scope>
    <source>
        <strain evidence="1">NCTC12965</strain>
    </source>
</reference>
<dbReference type="EMBL" id="CABEEZ010000014">
    <property type="protein sequence ID" value="VTR17042.1"/>
    <property type="molecule type" value="Genomic_DNA"/>
</dbReference>
<gene>
    <name evidence="1" type="ORF">NCTC12965_00334</name>
</gene>
<evidence type="ECO:0000313" key="1">
    <source>
        <dbReference type="EMBL" id="VTR17042.1"/>
    </source>
</evidence>
<organism evidence="1">
    <name type="scientific">Serratia fonticola</name>
    <dbReference type="NCBI Taxonomy" id="47917"/>
    <lineage>
        <taxon>Bacteria</taxon>
        <taxon>Pseudomonadati</taxon>
        <taxon>Pseudomonadota</taxon>
        <taxon>Gammaproteobacteria</taxon>
        <taxon>Enterobacterales</taxon>
        <taxon>Yersiniaceae</taxon>
        <taxon>Serratia</taxon>
    </lineage>
</organism>
<protein>
    <submittedName>
        <fullName evidence="1">Uncharacterized protein</fullName>
    </submittedName>
</protein>
<proteinExistence type="predicted"/>
<dbReference type="AlphaFoldDB" id="A0A4U9TGJ6"/>